<feature type="domain" description="Peptidase M56" evidence="4">
    <location>
        <begin position="131"/>
        <end position="322"/>
    </location>
</feature>
<dbReference type="Proteomes" id="UP000216446">
    <property type="component" value="Unassembled WGS sequence"/>
</dbReference>
<dbReference type="AlphaFoldDB" id="A0A259TWG3"/>
<dbReference type="OrthoDB" id="15218at2"/>
<evidence type="ECO:0000313" key="5">
    <source>
        <dbReference type="EMBL" id="OZC02122.1"/>
    </source>
</evidence>
<accession>A0A259TWG3</accession>
<reference evidence="5 6" key="1">
    <citation type="submission" date="2016-11" db="EMBL/GenBank/DDBJ databases">
        <title>Study of marine rhodopsin-containing bacteria.</title>
        <authorList>
            <person name="Yoshizawa S."/>
            <person name="Kumagai Y."/>
            <person name="Kogure K."/>
        </authorList>
    </citation>
    <scope>NUCLEOTIDE SEQUENCE [LARGE SCALE GENOMIC DNA]</scope>
    <source>
        <strain evidence="5 6">SG-29</strain>
    </source>
</reference>
<dbReference type="CDD" id="cd07341">
    <property type="entry name" value="M56_BlaR1_MecR1_like"/>
    <property type="match status" value="1"/>
</dbReference>
<feature type="transmembrane region" description="Helical" evidence="3">
    <location>
        <begin position="37"/>
        <end position="57"/>
    </location>
</feature>
<keyword evidence="3" id="KW-0812">Transmembrane</keyword>
<dbReference type="InterPro" id="IPR052173">
    <property type="entry name" value="Beta-lactam_resp_regulator"/>
</dbReference>
<feature type="transmembrane region" description="Helical" evidence="3">
    <location>
        <begin position="133"/>
        <end position="160"/>
    </location>
</feature>
<proteinExistence type="predicted"/>
<evidence type="ECO:0000313" key="6">
    <source>
        <dbReference type="Proteomes" id="UP000216446"/>
    </source>
</evidence>
<protein>
    <recommendedName>
        <fullName evidence="4">Peptidase M56 domain-containing protein</fullName>
    </recommendedName>
</protein>
<gene>
    <name evidence="5" type="ORF">BSZ36_03455</name>
</gene>
<dbReference type="PANTHER" id="PTHR34978:SF3">
    <property type="entry name" value="SLR0241 PROTEIN"/>
    <property type="match status" value="1"/>
</dbReference>
<evidence type="ECO:0000256" key="3">
    <source>
        <dbReference type="SAM" id="Phobius"/>
    </source>
</evidence>
<sequence length="720" mass="78239">MTLLLSIALKGALILALASGAVALLRGAPAAARHGVWVAAFVALLALPLLATVGPAWEIGVLPSGLAPDAPADPFVVEIPGLPLAPLAPAEPFEVSPQMMAPPFLADAPLAPMTAEFVIAPETSAPARSLGGVLFGIWAAGVGVVLLGWGVTLLAAWLFVRRATPEEDPDWLVAFERARMLSDVDHSVRLLRSDALDVPVAWGLGTPAVVLPADADAWDDDRREAVLLHELAHIRRRDARTQLLAQAAVALHWFDPLAWWAYRRFLVEREHACDDAVLRGGAKPSAYAGHLVDIARGIRRERVALAGLSPMARKSCLEGRVLSILGERRRESLTRVGSFVLAFGAVVLVLPLAACQLTAAASEPDVYHASKPMDRLHVVADREMEDLGEEMEWMEEDLADMEFALADLALDTIPDAETILGPALESALASVRDLRRRGFALSDEDWVEIESEIAEAFEDARADYEEAIAEAMEEMEEEDWQAEMRDALREASIARAEAMADLDRSLQGARLGSSAQRLREAERAREAAQRAVEESRREVERQREAIHEQARREAERARERAKRDAEKSRREAERAREQASRQRPLAAPQAPATPRTTPRVETPRGPSTGYSYSISTGDGHVTVTSTSGPGEWVGALDGWQKGVRNLSRAVAQSTRADELATLDRSVAAMASALDGIGRSANGWAQSSAERRIVREALQDARSDLKDLQANLADAHEDCED</sequence>
<feature type="transmembrane region" description="Helical" evidence="3">
    <location>
        <begin position="336"/>
        <end position="354"/>
    </location>
</feature>
<evidence type="ECO:0000256" key="1">
    <source>
        <dbReference type="SAM" id="Coils"/>
    </source>
</evidence>
<feature type="region of interest" description="Disordered" evidence="2">
    <location>
        <begin position="529"/>
        <end position="616"/>
    </location>
</feature>
<dbReference type="EMBL" id="MQWB01000001">
    <property type="protein sequence ID" value="OZC02122.1"/>
    <property type="molecule type" value="Genomic_DNA"/>
</dbReference>
<dbReference type="RefSeq" id="WP_094546038.1">
    <property type="nucleotide sequence ID" value="NZ_MQWB01000001.1"/>
</dbReference>
<evidence type="ECO:0000256" key="2">
    <source>
        <dbReference type="SAM" id="MobiDB-lite"/>
    </source>
</evidence>
<feature type="compositionally biased region" description="Basic and acidic residues" evidence="2">
    <location>
        <begin position="529"/>
        <end position="580"/>
    </location>
</feature>
<dbReference type="InParanoid" id="A0A259TWG3"/>
<feature type="compositionally biased region" description="Low complexity" evidence="2">
    <location>
        <begin position="581"/>
        <end position="606"/>
    </location>
</feature>
<feature type="coiled-coil region" evidence="1">
    <location>
        <begin position="690"/>
        <end position="717"/>
    </location>
</feature>
<comment type="caution">
    <text evidence="5">The sequence shown here is derived from an EMBL/GenBank/DDBJ whole genome shotgun (WGS) entry which is preliminary data.</text>
</comment>
<dbReference type="InterPro" id="IPR008756">
    <property type="entry name" value="Peptidase_M56"/>
</dbReference>
<dbReference type="Pfam" id="PF05569">
    <property type="entry name" value="Peptidase_M56"/>
    <property type="match status" value="1"/>
</dbReference>
<keyword evidence="6" id="KW-1185">Reference proteome</keyword>
<keyword evidence="1" id="KW-0175">Coiled coil</keyword>
<name>A0A259TWG3_9BACT</name>
<evidence type="ECO:0000259" key="4">
    <source>
        <dbReference type="Pfam" id="PF05569"/>
    </source>
</evidence>
<dbReference type="PANTHER" id="PTHR34978">
    <property type="entry name" value="POSSIBLE SENSOR-TRANSDUCER PROTEIN BLAR"/>
    <property type="match status" value="1"/>
</dbReference>
<organism evidence="5 6">
    <name type="scientific">Rubricoccus marinus</name>
    <dbReference type="NCBI Taxonomy" id="716817"/>
    <lineage>
        <taxon>Bacteria</taxon>
        <taxon>Pseudomonadati</taxon>
        <taxon>Rhodothermota</taxon>
        <taxon>Rhodothermia</taxon>
        <taxon>Rhodothermales</taxon>
        <taxon>Rubricoccaceae</taxon>
        <taxon>Rubricoccus</taxon>
    </lineage>
</organism>
<keyword evidence="3" id="KW-0472">Membrane</keyword>
<keyword evidence="3" id="KW-1133">Transmembrane helix</keyword>